<reference evidence="2 3" key="2">
    <citation type="submission" date="2024-11" db="EMBL/GenBank/DDBJ databases">
        <title>Using genomics to understand microbial adaptation to soil warming.</title>
        <authorList>
            <person name="Deangelis K.M. PhD."/>
        </authorList>
    </citation>
    <scope>NUCLEOTIDE SEQUENCE [LARGE SCALE GENOMIC DNA]</scope>
    <source>
        <strain evidence="2 3">GAS97</strain>
    </source>
</reference>
<feature type="transmembrane region" description="Helical" evidence="1">
    <location>
        <begin position="35"/>
        <end position="60"/>
    </location>
</feature>
<keyword evidence="1" id="KW-0472">Membrane</keyword>
<evidence type="ECO:0000313" key="2">
    <source>
        <dbReference type="EMBL" id="MFK4444844.1"/>
    </source>
</evidence>
<keyword evidence="1" id="KW-0812">Transmembrane</keyword>
<keyword evidence="3" id="KW-1185">Reference proteome</keyword>
<dbReference type="RefSeq" id="WP_404609921.1">
    <property type="nucleotide sequence ID" value="NZ_JBIYDN010000016.1"/>
</dbReference>
<name>A0ABW8MMC8_9BURK</name>
<dbReference type="Pfam" id="PF14373">
    <property type="entry name" value="Imm_superinfect"/>
    <property type="match status" value="1"/>
</dbReference>
<organism evidence="2 3">
    <name type="scientific">Caballeronia udeis</name>
    <dbReference type="NCBI Taxonomy" id="1232866"/>
    <lineage>
        <taxon>Bacteria</taxon>
        <taxon>Pseudomonadati</taxon>
        <taxon>Pseudomonadota</taxon>
        <taxon>Betaproteobacteria</taxon>
        <taxon>Burkholderiales</taxon>
        <taxon>Burkholderiaceae</taxon>
        <taxon>Caballeronia</taxon>
    </lineage>
</organism>
<sequence length="101" mass="11391">MKMFRYLLEGLAVTAAVIVYFLPAIVADRKGRRNVLLLALLNALFGWTVVCWIAALYWALHPDSQGRVSRTVRATRRTQAHNTVAAIVERAQRRADAGRTR</sequence>
<dbReference type="EMBL" id="JBIYDN010000016">
    <property type="protein sequence ID" value="MFK4444844.1"/>
    <property type="molecule type" value="Genomic_DNA"/>
</dbReference>
<reference evidence="2 3" key="1">
    <citation type="submission" date="2024-10" db="EMBL/GenBank/DDBJ databases">
        <authorList>
            <person name="Deangelis K."/>
            <person name="Huntemann M."/>
            <person name="Clum A."/>
            <person name="Wang J."/>
            <person name="Palaniappan K."/>
            <person name="Ritter S."/>
            <person name="Chen I.-M."/>
            <person name="Stamatis D."/>
            <person name="Reddy T."/>
            <person name="O'Malley R."/>
            <person name="Daum C."/>
            <person name="Ng V."/>
            <person name="Ivanova N."/>
            <person name="Kyrpides N."/>
            <person name="Woyke T."/>
        </authorList>
    </citation>
    <scope>NUCLEOTIDE SEQUENCE [LARGE SCALE GENOMIC DNA]</scope>
    <source>
        <strain evidence="2 3">GAS97</strain>
    </source>
</reference>
<evidence type="ECO:0000256" key="1">
    <source>
        <dbReference type="SAM" id="Phobius"/>
    </source>
</evidence>
<protein>
    <submittedName>
        <fullName evidence="2">MFS family permease</fullName>
    </submittedName>
</protein>
<dbReference type="Proteomes" id="UP001620514">
    <property type="component" value="Unassembled WGS sequence"/>
</dbReference>
<accession>A0ABW8MMC8</accession>
<feature type="transmembrane region" description="Helical" evidence="1">
    <location>
        <begin position="6"/>
        <end position="23"/>
    </location>
</feature>
<comment type="caution">
    <text evidence="2">The sequence shown here is derived from an EMBL/GenBank/DDBJ whole genome shotgun (WGS) entry which is preliminary data.</text>
</comment>
<proteinExistence type="predicted"/>
<dbReference type="InterPro" id="IPR016410">
    <property type="entry name" value="Phage_imm"/>
</dbReference>
<keyword evidence="1" id="KW-1133">Transmembrane helix</keyword>
<evidence type="ECO:0000313" key="3">
    <source>
        <dbReference type="Proteomes" id="UP001620514"/>
    </source>
</evidence>
<gene>
    <name evidence="2" type="ORF">ABH943_004866</name>
</gene>